<dbReference type="KEGG" id="bcel:BcellWH2_04547"/>
<dbReference type="GeneID" id="66309661"/>
<dbReference type="RefSeq" id="WP_007215740.1">
    <property type="nucleotide sequence ID" value="NZ_CABMLT010000030.1"/>
</dbReference>
<dbReference type="Proteomes" id="UP000283341">
    <property type="component" value="Unassembled WGS sequence"/>
</dbReference>
<dbReference type="Proteomes" id="UP000061809">
    <property type="component" value="Chromosome"/>
</dbReference>
<dbReference type="STRING" id="246787.BcellWH2_04547"/>
<evidence type="ECO:0000313" key="3">
    <source>
        <dbReference type="EMBL" id="MDT4512908.1"/>
    </source>
</evidence>
<evidence type="ECO:0000313" key="6">
    <source>
        <dbReference type="Proteomes" id="UP000283341"/>
    </source>
</evidence>
<evidence type="ECO:0000313" key="7">
    <source>
        <dbReference type="Proteomes" id="UP000448877"/>
    </source>
</evidence>
<name>A0A0P0GKY9_9BACE</name>
<organism evidence="1 5">
    <name type="scientific">Bacteroides cellulosilyticus</name>
    <dbReference type="NCBI Taxonomy" id="246787"/>
    <lineage>
        <taxon>Bacteria</taxon>
        <taxon>Pseudomonadati</taxon>
        <taxon>Bacteroidota</taxon>
        <taxon>Bacteroidia</taxon>
        <taxon>Bacteroidales</taxon>
        <taxon>Bacteroidaceae</taxon>
        <taxon>Bacteroides</taxon>
    </lineage>
</organism>
<accession>A0A0P0GKY9</accession>
<dbReference type="Proteomes" id="UP001266995">
    <property type="component" value="Unassembled WGS sequence"/>
</dbReference>
<dbReference type="AlphaFoldDB" id="A0A0P0GKY9"/>
<reference evidence="2 7" key="3">
    <citation type="journal article" date="2019" name="Nat. Med.">
        <title>A library of human gut bacterial isolates paired with longitudinal multiomics data enables mechanistic microbiome research.</title>
        <authorList>
            <person name="Poyet M."/>
            <person name="Groussin M."/>
            <person name="Gibbons S.M."/>
            <person name="Avila-Pacheco J."/>
            <person name="Jiang X."/>
            <person name="Kearney S.M."/>
            <person name="Perrotta A.R."/>
            <person name="Berdy B."/>
            <person name="Zhao S."/>
            <person name="Lieberman T.D."/>
            <person name="Swanson P.K."/>
            <person name="Smith M."/>
            <person name="Roesemann S."/>
            <person name="Alexander J.E."/>
            <person name="Rich S.A."/>
            <person name="Livny J."/>
            <person name="Vlamakis H."/>
            <person name="Clish C."/>
            <person name="Bullock K."/>
            <person name="Deik A."/>
            <person name="Scott J."/>
            <person name="Pierce K.A."/>
            <person name="Xavier R.J."/>
            <person name="Alm E.J."/>
        </authorList>
    </citation>
    <scope>NUCLEOTIDE SEQUENCE [LARGE SCALE GENOMIC DNA]</scope>
    <source>
        <strain evidence="2 7">BIOML-A6</strain>
    </source>
</reference>
<dbReference type="EMBL" id="JAVSNH010000001">
    <property type="protein sequence ID" value="MDT4512908.1"/>
    <property type="molecule type" value="Genomic_DNA"/>
</dbReference>
<dbReference type="EMBL" id="CP012801">
    <property type="protein sequence ID" value="ALJ61762.1"/>
    <property type="molecule type" value="Genomic_DNA"/>
</dbReference>
<reference evidence="3" key="4">
    <citation type="submission" date="2023-08" db="EMBL/GenBank/DDBJ databases">
        <title>Reintroducing virulent viruses to syntetic microbiomes.</title>
        <authorList>
            <person name="Wilde J."/>
            <person name="Boyes R."/>
            <person name="Robinson A.V."/>
            <person name="Daisley B.A."/>
            <person name="Allen-Vercoe E."/>
        </authorList>
    </citation>
    <scope>NUCLEOTIDE SEQUENCE</scope>
    <source>
        <strain evidence="3">225I_12FAA</strain>
    </source>
</reference>
<dbReference type="Proteomes" id="UP000448877">
    <property type="component" value="Unassembled WGS sequence"/>
</dbReference>
<dbReference type="PATRIC" id="fig|246787.4.peg.4699"/>
<evidence type="ECO:0000313" key="2">
    <source>
        <dbReference type="EMBL" id="KAA5414122.1"/>
    </source>
</evidence>
<dbReference type="EMBL" id="QRVJ01000038">
    <property type="protein sequence ID" value="RGS32016.1"/>
    <property type="molecule type" value="Genomic_DNA"/>
</dbReference>
<gene>
    <name evidence="1" type="ORF">BcellWH2_04547</name>
    <name evidence="4" type="ORF">DWX97_24400</name>
    <name evidence="2" type="ORF">F2Y81_21110</name>
    <name evidence="3" type="ORF">RO785_18215</name>
</gene>
<protein>
    <submittedName>
        <fullName evidence="1">Uncharacterized protein</fullName>
    </submittedName>
</protein>
<evidence type="ECO:0000313" key="4">
    <source>
        <dbReference type="EMBL" id="RGS32016.1"/>
    </source>
</evidence>
<dbReference type="eggNOG" id="ENOG502ZCNS">
    <property type="taxonomic scope" value="Bacteria"/>
</dbReference>
<sequence>MATMTLEKKRKNIDLPVDVLQRLSVLAASQGKSLKAFIEHLLVVKANSISVEVLENPSPSGDSFFEDAENMAEISARVKAHKAGKTKSAIKLKSAEEIKSFIDNL</sequence>
<evidence type="ECO:0000313" key="1">
    <source>
        <dbReference type="EMBL" id="ALJ61762.1"/>
    </source>
</evidence>
<reference evidence="4 6" key="2">
    <citation type="submission" date="2018-08" db="EMBL/GenBank/DDBJ databases">
        <title>A genome reference for cultivated species of the human gut microbiota.</title>
        <authorList>
            <person name="Zou Y."/>
            <person name="Xue W."/>
            <person name="Luo G."/>
        </authorList>
    </citation>
    <scope>NUCLEOTIDE SEQUENCE [LARGE SCALE GENOMIC DNA]</scope>
    <source>
        <strain evidence="4 6">AF22-3AC</strain>
    </source>
</reference>
<dbReference type="EMBL" id="VVYV01000044">
    <property type="protein sequence ID" value="KAA5414122.1"/>
    <property type="molecule type" value="Genomic_DNA"/>
</dbReference>
<reference evidence="1 5" key="1">
    <citation type="journal article" date="2015" name="Science">
        <title>Genetic determinants of in vivo fitness and diet responsiveness in multiple human gut Bacteroides.</title>
        <authorList>
            <person name="Wu M."/>
            <person name="McNulty N.P."/>
            <person name="Rodionov D.A."/>
            <person name="Khoroshkin M.S."/>
            <person name="Griffin N.W."/>
            <person name="Cheng J."/>
            <person name="Latreille P."/>
            <person name="Kerstetter R.A."/>
            <person name="Terrapon N."/>
            <person name="Henrissat B."/>
            <person name="Osterman A.L."/>
            <person name="Gordon J.I."/>
        </authorList>
    </citation>
    <scope>NUCLEOTIDE SEQUENCE [LARGE SCALE GENOMIC DNA]</scope>
    <source>
        <strain evidence="1 5">WH2</strain>
    </source>
</reference>
<proteinExistence type="predicted"/>
<evidence type="ECO:0000313" key="5">
    <source>
        <dbReference type="Proteomes" id="UP000061809"/>
    </source>
</evidence>